<dbReference type="STRING" id="194439.CT1600"/>
<dbReference type="AlphaFoldDB" id="Q8KC26"/>
<accession>Q8KC26</accession>
<dbReference type="EnsemblBacteria" id="AAM72825">
    <property type="protein sequence ID" value="AAM72825"/>
    <property type="gene ID" value="CT1600"/>
</dbReference>
<protein>
    <submittedName>
        <fullName evidence="1">Uncharacterized protein</fullName>
    </submittedName>
</protein>
<organism evidence="1 2">
    <name type="scientific">Chlorobaculum tepidum (strain ATCC 49652 / DSM 12025 / NBRC 103806 / TLS)</name>
    <name type="common">Chlorobium tepidum</name>
    <dbReference type="NCBI Taxonomy" id="194439"/>
    <lineage>
        <taxon>Bacteria</taxon>
        <taxon>Pseudomonadati</taxon>
        <taxon>Chlorobiota</taxon>
        <taxon>Chlorobiia</taxon>
        <taxon>Chlorobiales</taxon>
        <taxon>Chlorobiaceae</taxon>
        <taxon>Chlorobaculum</taxon>
    </lineage>
</organism>
<sequence length="42" mass="4983">MQFKTRHPKHSMHLDTFPGLFKLERKVLYLPVLFYLSAHIAA</sequence>
<dbReference type="EMBL" id="AE006470">
    <property type="protein sequence ID" value="AAM72825.1"/>
    <property type="molecule type" value="Genomic_DNA"/>
</dbReference>
<reference evidence="1 2" key="1">
    <citation type="journal article" date="2002" name="Proc. Natl. Acad. Sci. U.S.A.">
        <title>The complete genome sequence of Chlorobium tepidum TLS, a photosynthetic, anaerobic, green-sulfur bacterium.</title>
        <authorList>
            <person name="Eisen J.A."/>
            <person name="Nelson K.E."/>
            <person name="Paulsen I.T."/>
            <person name="Heidelberg J.F."/>
            <person name="Wu M."/>
            <person name="Dodson R.J."/>
            <person name="Deboy R."/>
            <person name="Gwinn M.L."/>
            <person name="Nelson W.C."/>
            <person name="Haft D.H."/>
            <person name="Hickey E.K."/>
            <person name="Peterson J.D."/>
            <person name="Durkin A.S."/>
            <person name="Kolonay J.L."/>
            <person name="Yang F."/>
            <person name="Holt I."/>
            <person name="Umayam L.A."/>
            <person name="Mason T."/>
            <person name="Brenner M."/>
            <person name="Shea T.P."/>
            <person name="Parksey D."/>
            <person name="Nierman W.C."/>
            <person name="Feldblyum T.V."/>
            <person name="Hansen C.L."/>
            <person name="Craven M.B."/>
            <person name="Radune D."/>
            <person name="Vamathevan J."/>
            <person name="Khouri H."/>
            <person name="White O."/>
            <person name="Gruber T.M."/>
            <person name="Ketchum K.A."/>
            <person name="Venter J.C."/>
            <person name="Tettelin H."/>
            <person name="Bryant D.A."/>
            <person name="Fraser C.M."/>
        </authorList>
    </citation>
    <scope>NUCLEOTIDE SEQUENCE [LARGE SCALE GENOMIC DNA]</scope>
    <source>
        <strain evidence="2">ATCC 49652 / DSM 12025 / NBRC 103806 / TLS</strain>
    </source>
</reference>
<dbReference type="HOGENOM" id="CLU_3249175_0_0_10"/>
<gene>
    <name evidence="1" type="ordered locus">CT1600</name>
</gene>
<keyword evidence="2" id="KW-1185">Reference proteome</keyword>
<dbReference type="Proteomes" id="UP000001007">
    <property type="component" value="Chromosome"/>
</dbReference>
<proteinExistence type="predicted"/>
<dbReference type="KEGG" id="cte:CT1600"/>
<name>Q8KC26_CHLTE</name>
<evidence type="ECO:0000313" key="1">
    <source>
        <dbReference type="EMBL" id="AAM72825.1"/>
    </source>
</evidence>
<evidence type="ECO:0000313" key="2">
    <source>
        <dbReference type="Proteomes" id="UP000001007"/>
    </source>
</evidence>